<keyword evidence="4 6" id="KW-1133">Transmembrane helix</keyword>
<keyword evidence="9" id="KW-1185">Reference proteome</keyword>
<evidence type="ECO:0000256" key="2">
    <source>
        <dbReference type="ARBA" id="ARBA00022475"/>
    </source>
</evidence>
<organism evidence="8 9">
    <name type="scientific">Catellatospora coxensis</name>
    <dbReference type="NCBI Taxonomy" id="310354"/>
    <lineage>
        <taxon>Bacteria</taxon>
        <taxon>Bacillati</taxon>
        <taxon>Actinomycetota</taxon>
        <taxon>Actinomycetes</taxon>
        <taxon>Micromonosporales</taxon>
        <taxon>Micromonosporaceae</taxon>
        <taxon>Catellatospora</taxon>
    </lineage>
</organism>
<feature type="transmembrane region" description="Helical" evidence="6">
    <location>
        <begin position="20"/>
        <end position="40"/>
    </location>
</feature>
<evidence type="ECO:0000256" key="1">
    <source>
        <dbReference type="ARBA" id="ARBA00004651"/>
    </source>
</evidence>
<evidence type="ECO:0000313" key="8">
    <source>
        <dbReference type="EMBL" id="GIG09099.1"/>
    </source>
</evidence>
<dbReference type="PANTHER" id="PTHR36115:SF6">
    <property type="entry name" value="PROLINE-RICH ANTIGEN HOMOLOG"/>
    <property type="match status" value="1"/>
</dbReference>
<name>A0A8J3L4S4_9ACTN</name>
<keyword evidence="2" id="KW-1003">Cell membrane</keyword>
<proteinExistence type="predicted"/>
<evidence type="ECO:0000313" key="9">
    <source>
        <dbReference type="Proteomes" id="UP000630887"/>
    </source>
</evidence>
<evidence type="ECO:0000259" key="7">
    <source>
        <dbReference type="Pfam" id="PF06271"/>
    </source>
</evidence>
<dbReference type="Pfam" id="PF06271">
    <property type="entry name" value="RDD"/>
    <property type="match status" value="1"/>
</dbReference>
<dbReference type="EMBL" id="BONI01000058">
    <property type="protein sequence ID" value="GIG09099.1"/>
    <property type="molecule type" value="Genomic_DNA"/>
</dbReference>
<feature type="domain" description="RDD" evidence="7">
    <location>
        <begin position="14"/>
        <end position="153"/>
    </location>
</feature>
<dbReference type="PANTHER" id="PTHR36115">
    <property type="entry name" value="PROLINE-RICH ANTIGEN HOMOLOG-RELATED"/>
    <property type="match status" value="1"/>
</dbReference>
<keyword evidence="3 6" id="KW-0812">Transmembrane</keyword>
<dbReference type="AlphaFoldDB" id="A0A8J3L4S4"/>
<reference evidence="8 9" key="1">
    <citation type="submission" date="2021-01" db="EMBL/GenBank/DDBJ databases">
        <title>Whole genome shotgun sequence of Catellatospora coxensis NBRC 107359.</title>
        <authorList>
            <person name="Komaki H."/>
            <person name="Tamura T."/>
        </authorList>
    </citation>
    <scope>NUCLEOTIDE SEQUENCE [LARGE SCALE GENOMIC DNA]</scope>
    <source>
        <strain evidence="8 9">NBRC 107359</strain>
    </source>
</reference>
<dbReference type="Proteomes" id="UP000630887">
    <property type="component" value="Unassembled WGS sequence"/>
</dbReference>
<evidence type="ECO:0000256" key="3">
    <source>
        <dbReference type="ARBA" id="ARBA00022692"/>
    </source>
</evidence>
<gene>
    <name evidence="8" type="ORF">Cco03nite_57990</name>
</gene>
<dbReference type="InterPro" id="IPR010432">
    <property type="entry name" value="RDD"/>
</dbReference>
<evidence type="ECO:0000256" key="6">
    <source>
        <dbReference type="SAM" id="Phobius"/>
    </source>
</evidence>
<dbReference type="GO" id="GO:0005886">
    <property type="term" value="C:plasma membrane"/>
    <property type="evidence" value="ECO:0007669"/>
    <property type="project" value="UniProtKB-SubCell"/>
</dbReference>
<comment type="subcellular location">
    <subcellularLocation>
        <location evidence="1">Cell membrane</location>
        <topology evidence="1">Multi-pass membrane protein</topology>
    </subcellularLocation>
</comment>
<accession>A0A8J3L4S4</accession>
<evidence type="ECO:0000256" key="5">
    <source>
        <dbReference type="ARBA" id="ARBA00023136"/>
    </source>
</evidence>
<evidence type="ECO:0000256" key="4">
    <source>
        <dbReference type="ARBA" id="ARBA00022989"/>
    </source>
</evidence>
<protein>
    <recommendedName>
        <fullName evidence="7">RDD domain-containing protein</fullName>
    </recommendedName>
</protein>
<keyword evidence="5 6" id="KW-0472">Membrane</keyword>
<comment type="caution">
    <text evidence="8">The sequence shown here is derived from an EMBL/GenBank/DDBJ whole genome shotgun (WGS) entry which is preliminary data.</text>
</comment>
<sequence length="160" mass="16944">MPPLTPPETGLNHASWLRRVGAAVVDLLVAAVFVVLAYVIDGPEVVAPSLDPRTGQVVPGAPSGGGVVHWTVLLTGLAVVGYNRWIQAGDTGFSWGRRVLGVKLVGDRTGTPVGAGRAFLRDVAHVVDALICYLGFLFPLWDAKRQTLADKIVRTVVVEA</sequence>
<dbReference type="InterPro" id="IPR051791">
    <property type="entry name" value="Pra-immunoreactive"/>
</dbReference>